<accession>A0A8S5QBD9</accession>
<protein>
    <submittedName>
        <fullName evidence="1">Rad50 zinc hook motif</fullName>
    </submittedName>
</protein>
<evidence type="ECO:0000313" key="1">
    <source>
        <dbReference type="EMBL" id="DAE15828.1"/>
    </source>
</evidence>
<dbReference type="EMBL" id="BK015613">
    <property type="protein sequence ID" value="DAE15828.1"/>
    <property type="molecule type" value="Genomic_DNA"/>
</dbReference>
<reference evidence="1" key="1">
    <citation type="journal article" date="2021" name="Proc. Natl. Acad. Sci. U.S.A.">
        <title>A Catalog of Tens of Thousands of Viruses from Human Metagenomes Reveals Hidden Associations with Chronic Diseases.</title>
        <authorList>
            <person name="Tisza M.J."/>
            <person name="Buck C.B."/>
        </authorList>
    </citation>
    <scope>NUCLEOTIDE SEQUENCE</scope>
    <source>
        <strain evidence="1">Ctu9a31</strain>
    </source>
</reference>
<organism evidence="1">
    <name type="scientific">Siphoviridae sp. ctu9a31</name>
    <dbReference type="NCBI Taxonomy" id="2825712"/>
    <lineage>
        <taxon>Viruses</taxon>
        <taxon>Duplodnaviria</taxon>
        <taxon>Heunggongvirae</taxon>
        <taxon>Uroviricota</taxon>
        <taxon>Caudoviricetes</taxon>
    </lineage>
</organism>
<sequence>MCKFCEENFPVITRYGKFKLDKLSNKPVITCDLNKCPSFAVCSSKDMNVEMVMKIDYCPICGRKLVEEYEDK</sequence>
<name>A0A8S5QBD9_9CAUD</name>
<proteinExistence type="predicted"/>